<evidence type="ECO:0000313" key="3">
    <source>
        <dbReference type="Proteomes" id="UP000264071"/>
    </source>
</evidence>
<sequence length="458" mass="48612">MRPFRCVPGSFLFVTALMLIGALRADAQSGPAADTVRGLAYDSLSWQPLAGALVTAEPGGESAVSDSAGRFFIVSSRRVDRLVAFHERTDRLGLGELVATRPEGPDAWARPIVSTPGINTIWARLCAPARRPGGGNGGIVFGSILAADGTTRVAGLGVVLQWESVRSLADTLKRMESITTRSDSLGNYVFCGVQDFGPAAVVASSSSWRSGNVLVEATPSSVRRRDLVVGPTEGVGAFAAVQGRVVDESGASVAGATVSIDGFVADIASGPNGRFTLPAVPTGSRMVTARRVGFLTNAVILDLTAKGTTDLEIAIERTAVTNLERVVTRDARPLSRDARELDERKVANKGRFLDSTYFLGYPSTRLALSAAPGIRPQVGRAPSDFVLRGRSDCLATLWVNGVREPNEFDSMLSRLPKDALAAMEIYPSENMAPSRFQTPGNTCAVVLVWTKAHINARR</sequence>
<keyword evidence="1" id="KW-0732">Signal</keyword>
<evidence type="ECO:0000256" key="1">
    <source>
        <dbReference type="SAM" id="SignalP"/>
    </source>
</evidence>
<dbReference type="Pfam" id="PF13620">
    <property type="entry name" value="CarboxypepD_reg"/>
    <property type="match status" value="1"/>
</dbReference>
<comment type="caution">
    <text evidence="2">The sequence shown here is derived from an EMBL/GenBank/DDBJ whole genome shotgun (WGS) entry which is preliminary data.</text>
</comment>
<reference evidence="2 3" key="1">
    <citation type="journal article" date="2018" name="Nat. Biotechnol.">
        <title>A standardized bacterial taxonomy based on genome phylogeny substantially revises the tree of life.</title>
        <authorList>
            <person name="Parks D.H."/>
            <person name="Chuvochina M."/>
            <person name="Waite D.W."/>
            <person name="Rinke C."/>
            <person name="Skarshewski A."/>
            <person name="Chaumeil P.A."/>
            <person name="Hugenholtz P."/>
        </authorList>
    </citation>
    <scope>NUCLEOTIDE SEQUENCE [LARGE SCALE GENOMIC DNA]</scope>
    <source>
        <strain evidence="2">UBA8844</strain>
    </source>
</reference>
<evidence type="ECO:0000313" key="2">
    <source>
        <dbReference type="EMBL" id="HCT57027.1"/>
    </source>
</evidence>
<accession>A0A3D4V9L8</accession>
<name>A0A3D4V9L8_9BACT</name>
<organism evidence="2 3">
    <name type="scientific">Gemmatimonas aurantiaca</name>
    <dbReference type="NCBI Taxonomy" id="173480"/>
    <lineage>
        <taxon>Bacteria</taxon>
        <taxon>Pseudomonadati</taxon>
        <taxon>Gemmatimonadota</taxon>
        <taxon>Gemmatimonadia</taxon>
        <taxon>Gemmatimonadales</taxon>
        <taxon>Gemmatimonadaceae</taxon>
        <taxon>Gemmatimonas</taxon>
    </lineage>
</organism>
<evidence type="ECO:0008006" key="4">
    <source>
        <dbReference type="Google" id="ProtNLM"/>
    </source>
</evidence>
<gene>
    <name evidence="2" type="ORF">DGD08_07400</name>
</gene>
<dbReference type="Proteomes" id="UP000264071">
    <property type="component" value="Unassembled WGS sequence"/>
</dbReference>
<dbReference type="Gene3D" id="2.60.40.1120">
    <property type="entry name" value="Carboxypeptidase-like, regulatory domain"/>
    <property type="match status" value="1"/>
</dbReference>
<dbReference type="EMBL" id="DPIY01000006">
    <property type="protein sequence ID" value="HCT57027.1"/>
    <property type="molecule type" value="Genomic_DNA"/>
</dbReference>
<feature type="chain" id="PRO_5017814855" description="Carboxypeptidase regulatory-like domain-containing protein" evidence="1">
    <location>
        <begin position="28"/>
        <end position="458"/>
    </location>
</feature>
<proteinExistence type="predicted"/>
<feature type="signal peptide" evidence="1">
    <location>
        <begin position="1"/>
        <end position="27"/>
    </location>
</feature>
<dbReference type="GO" id="GO:0030246">
    <property type="term" value="F:carbohydrate binding"/>
    <property type="evidence" value="ECO:0007669"/>
    <property type="project" value="InterPro"/>
</dbReference>
<dbReference type="InterPro" id="IPR013784">
    <property type="entry name" value="Carb-bd-like_fold"/>
</dbReference>
<protein>
    <recommendedName>
        <fullName evidence="4">Carboxypeptidase regulatory-like domain-containing protein</fullName>
    </recommendedName>
</protein>
<dbReference type="SUPFAM" id="SSF49452">
    <property type="entry name" value="Starch-binding domain-like"/>
    <property type="match status" value="1"/>
</dbReference>
<dbReference type="AlphaFoldDB" id="A0A3D4V9L8"/>